<dbReference type="InterPro" id="IPR039924">
    <property type="entry name" value="ICln/Lot5/Saf5"/>
</dbReference>
<dbReference type="PANTHER" id="PTHR21399:SF0">
    <property type="entry name" value="METHYLOSOME SUBUNIT PICLN"/>
    <property type="match status" value="1"/>
</dbReference>
<dbReference type="Proteomes" id="UP000029964">
    <property type="component" value="Unassembled WGS sequence"/>
</dbReference>
<dbReference type="GO" id="GO:0005829">
    <property type="term" value="C:cytosol"/>
    <property type="evidence" value="ECO:0007669"/>
    <property type="project" value="TreeGrafter"/>
</dbReference>
<protein>
    <submittedName>
        <fullName evidence="6">Uncharacterized protein</fullName>
    </submittedName>
</protein>
<evidence type="ECO:0000256" key="2">
    <source>
        <dbReference type="ARBA" id="ARBA00004496"/>
    </source>
</evidence>
<evidence type="ECO:0000256" key="4">
    <source>
        <dbReference type="ARBA" id="ARBA00023242"/>
    </source>
</evidence>
<evidence type="ECO:0000256" key="5">
    <source>
        <dbReference type="SAM" id="MobiDB-lite"/>
    </source>
</evidence>
<proteinExistence type="predicted"/>
<feature type="region of interest" description="Disordered" evidence="5">
    <location>
        <begin position="263"/>
        <end position="310"/>
    </location>
</feature>
<sequence length="310" mass="32883">MPPTTLRSPPSVGEYTPLEDFQTQTPETFVGGKPVLHHHVSGAKASIPKSQAGSLAVFPADAAASREASDANGEAEEVIEREVDVFVNSESVIAAEPTAVVRVANQGARNFTIFSNEAEAGVSIPYPSISIHAVKQIGPQDKRVQAVWMQLEFSDGGNDDEDFNCVELTINPPASDSDTSPTPAAKLYEAIANCSNLHPDPYNEDEEEDDNEDRIVFEGSAEHEALDGFSGVLRGAADGSLPPPMPGSGGWITADNMHEYFDDEGNWIGGGNGGSEELGDGAGRIRGHDEVDGHEANGDGPEDTKRSRVD</sequence>
<organism evidence="6 7">
    <name type="scientific">Hapsidospora chrysogenum (strain ATCC 11550 / CBS 779.69 / DSM 880 / IAM 14645 / JCM 23072 / IMI 49137)</name>
    <name type="common">Acremonium chrysogenum</name>
    <dbReference type="NCBI Taxonomy" id="857340"/>
    <lineage>
        <taxon>Eukaryota</taxon>
        <taxon>Fungi</taxon>
        <taxon>Dikarya</taxon>
        <taxon>Ascomycota</taxon>
        <taxon>Pezizomycotina</taxon>
        <taxon>Sordariomycetes</taxon>
        <taxon>Hypocreomycetidae</taxon>
        <taxon>Hypocreales</taxon>
        <taxon>Bionectriaceae</taxon>
        <taxon>Hapsidospora</taxon>
    </lineage>
</organism>
<reference evidence="7" key="1">
    <citation type="journal article" date="2014" name="Genome Announc.">
        <title>Genome sequence and annotation of Acremonium chrysogenum, producer of the beta-lactam antibiotic cephalosporin C.</title>
        <authorList>
            <person name="Terfehr D."/>
            <person name="Dahlmann T.A."/>
            <person name="Specht T."/>
            <person name="Zadra I."/>
            <person name="Kuernsteiner H."/>
            <person name="Kueck U."/>
        </authorList>
    </citation>
    <scope>NUCLEOTIDE SEQUENCE [LARGE SCALE GENOMIC DNA]</scope>
    <source>
        <strain evidence="7">ATCC 11550 / CBS 779.69 / DSM 880 / IAM 14645 / JCM 23072 / IMI 49137</strain>
    </source>
</reference>
<feature type="compositionally biased region" description="Basic and acidic residues" evidence="5">
    <location>
        <begin position="286"/>
        <end position="310"/>
    </location>
</feature>
<accession>A0A086TB47</accession>
<keyword evidence="3" id="KW-0963">Cytoplasm</keyword>
<dbReference type="GO" id="GO:0005681">
    <property type="term" value="C:spliceosomal complex"/>
    <property type="evidence" value="ECO:0007669"/>
    <property type="project" value="TreeGrafter"/>
</dbReference>
<comment type="subcellular location">
    <subcellularLocation>
        <location evidence="2">Cytoplasm</location>
    </subcellularLocation>
    <subcellularLocation>
        <location evidence="1">Nucleus</location>
    </subcellularLocation>
</comment>
<dbReference type="InterPro" id="IPR011993">
    <property type="entry name" value="PH-like_dom_sf"/>
</dbReference>
<dbReference type="OrthoDB" id="19714at2759"/>
<dbReference type="Gene3D" id="2.30.29.30">
    <property type="entry name" value="Pleckstrin-homology domain (PH domain)/Phosphotyrosine-binding domain (PTB)"/>
    <property type="match status" value="1"/>
</dbReference>
<dbReference type="AlphaFoldDB" id="A0A086TB47"/>
<dbReference type="Pfam" id="PF03517">
    <property type="entry name" value="Voldacs"/>
    <property type="match status" value="1"/>
</dbReference>
<keyword evidence="7" id="KW-1185">Reference proteome</keyword>
<dbReference type="GO" id="GO:0045292">
    <property type="term" value="P:mRNA cis splicing, via spliceosome"/>
    <property type="evidence" value="ECO:0007669"/>
    <property type="project" value="TreeGrafter"/>
</dbReference>
<dbReference type="GO" id="GO:0000387">
    <property type="term" value="P:spliceosomal snRNP assembly"/>
    <property type="evidence" value="ECO:0007669"/>
    <property type="project" value="TreeGrafter"/>
</dbReference>
<evidence type="ECO:0000256" key="3">
    <source>
        <dbReference type="ARBA" id="ARBA00022490"/>
    </source>
</evidence>
<comment type="caution">
    <text evidence="6">The sequence shown here is derived from an EMBL/GenBank/DDBJ whole genome shotgun (WGS) entry which is preliminary data.</text>
</comment>
<evidence type="ECO:0000256" key="1">
    <source>
        <dbReference type="ARBA" id="ARBA00004123"/>
    </source>
</evidence>
<name>A0A086TB47_HAPC1</name>
<dbReference type="HOGENOM" id="CLU_054062_0_0_1"/>
<keyword evidence="4" id="KW-0539">Nucleus</keyword>
<feature type="region of interest" description="Disordered" evidence="5">
    <location>
        <begin position="1"/>
        <end position="25"/>
    </location>
</feature>
<gene>
    <name evidence="6" type="ORF">ACRE_026400</name>
</gene>
<dbReference type="EMBL" id="JPKY01000018">
    <property type="protein sequence ID" value="KFH46579.1"/>
    <property type="molecule type" value="Genomic_DNA"/>
</dbReference>
<evidence type="ECO:0000313" key="6">
    <source>
        <dbReference type="EMBL" id="KFH46579.1"/>
    </source>
</evidence>
<feature type="compositionally biased region" description="Gly residues" evidence="5">
    <location>
        <begin position="267"/>
        <end position="284"/>
    </location>
</feature>
<evidence type="ECO:0000313" key="7">
    <source>
        <dbReference type="Proteomes" id="UP000029964"/>
    </source>
</evidence>
<dbReference type="PANTHER" id="PTHR21399">
    <property type="entry name" value="CHLORIDE CONDUCTANCE REGULATORY PROTEIN ICLN"/>
    <property type="match status" value="1"/>
</dbReference>
<dbReference type="GO" id="GO:0034715">
    <property type="term" value="C:pICln-Sm protein complex"/>
    <property type="evidence" value="ECO:0007669"/>
    <property type="project" value="TreeGrafter"/>
</dbReference>